<dbReference type="PROSITE" id="PS50928">
    <property type="entry name" value="ABC_TM1"/>
    <property type="match status" value="2"/>
</dbReference>
<name>A0A917M8Z6_9BACT</name>
<feature type="transmembrane region" description="Helical" evidence="5">
    <location>
        <begin position="249"/>
        <end position="269"/>
    </location>
</feature>
<evidence type="ECO:0000256" key="4">
    <source>
        <dbReference type="ARBA" id="ARBA00023136"/>
    </source>
</evidence>
<feature type="transmembrane region" description="Helical" evidence="5">
    <location>
        <begin position="143"/>
        <end position="164"/>
    </location>
</feature>
<evidence type="ECO:0000256" key="5">
    <source>
        <dbReference type="RuleBase" id="RU363032"/>
    </source>
</evidence>
<dbReference type="Gene3D" id="1.10.3720.10">
    <property type="entry name" value="MetI-like"/>
    <property type="match status" value="2"/>
</dbReference>
<keyword evidence="5" id="KW-0813">Transport</keyword>
<comment type="similarity">
    <text evidence="5">Belongs to the binding-protein-dependent transport system permease family.</text>
</comment>
<dbReference type="AlphaFoldDB" id="A0A917M8Z6"/>
<dbReference type="Pfam" id="PF00528">
    <property type="entry name" value="BPD_transp_1"/>
    <property type="match status" value="2"/>
</dbReference>
<feature type="transmembrane region" description="Helical" evidence="5">
    <location>
        <begin position="119"/>
        <end position="137"/>
    </location>
</feature>
<evidence type="ECO:0000313" key="7">
    <source>
        <dbReference type="EMBL" id="GGG85337.1"/>
    </source>
</evidence>
<dbReference type="GO" id="GO:0005886">
    <property type="term" value="C:plasma membrane"/>
    <property type="evidence" value="ECO:0007669"/>
    <property type="project" value="UniProtKB-SubCell"/>
</dbReference>
<organism evidence="7 8">
    <name type="scientific">Edaphobacter dinghuensis</name>
    <dbReference type="NCBI Taxonomy" id="1560005"/>
    <lineage>
        <taxon>Bacteria</taxon>
        <taxon>Pseudomonadati</taxon>
        <taxon>Acidobacteriota</taxon>
        <taxon>Terriglobia</taxon>
        <taxon>Terriglobales</taxon>
        <taxon>Acidobacteriaceae</taxon>
        <taxon>Edaphobacter</taxon>
    </lineage>
</organism>
<feature type="transmembrane region" description="Helical" evidence="5">
    <location>
        <begin position="194"/>
        <end position="216"/>
    </location>
</feature>
<comment type="caution">
    <text evidence="7">The sequence shown here is derived from an EMBL/GenBank/DDBJ whole genome shotgun (WGS) entry which is preliminary data.</text>
</comment>
<comment type="subcellular location">
    <subcellularLocation>
        <location evidence="1 5">Cell membrane</location>
        <topology evidence="1 5">Multi-pass membrane protein</topology>
    </subcellularLocation>
</comment>
<evidence type="ECO:0000259" key="6">
    <source>
        <dbReference type="PROSITE" id="PS50928"/>
    </source>
</evidence>
<keyword evidence="2 5" id="KW-0812">Transmembrane</keyword>
<dbReference type="InterPro" id="IPR035906">
    <property type="entry name" value="MetI-like_sf"/>
</dbReference>
<feature type="transmembrane region" description="Helical" evidence="5">
    <location>
        <begin position="428"/>
        <end position="449"/>
    </location>
</feature>
<keyword evidence="3 5" id="KW-1133">Transmembrane helix</keyword>
<reference evidence="7" key="2">
    <citation type="submission" date="2020-09" db="EMBL/GenBank/DDBJ databases">
        <authorList>
            <person name="Sun Q."/>
            <person name="Zhou Y."/>
        </authorList>
    </citation>
    <scope>NUCLEOTIDE SEQUENCE</scope>
    <source>
        <strain evidence="7">CGMCC 1.12997</strain>
    </source>
</reference>
<reference evidence="7" key="1">
    <citation type="journal article" date="2014" name="Int. J. Syst. Evol. Microbiol.">
        <title>Complete genome sequence of Corynebacterium casei LMG S-19264T (=DSM 44701T), isolated from a smear-ripened cheese.</title>
        <authorList>
            <consortium name="US DOE Joint Genome Institute (JGI-PGF)"/>
            <person name="Walter F."/>
            <person name="Albersmeier A."/>
            <person name="Kalinowski J."/>
            <person name="Ruckert C."/>
        </authorList>
    </citation>
    <scope>NUCLEOTIDE SEQUENCE</scope>
    <source>
        <strain evidence="7">CGMCC 1.12997</strain>
    </source>
</reference>
<dbReference type="Proteomes" id="UP000647241">
    <property type="component" value="Unassembled WGS sequence"/>
</dbReference>
<feature type="transmembrane region" description="Helical" evidence="5">
    <location>
        <begin position="559"/>
        <end position="581"/>
    </location>
</feature>
<feature type="transmembrane region" description="Helical" evidence="5">
    <location>
        <begin position="395"/>
        <end position="416"/>
    </location>
</feature>
<evidence type="ECO:0000256" key="3">
    <source>
        <dbReference type="ARBA" id="ARBA00022989"/>
    </source>
</evidence>
<dbReference type="PANTHER" id="PTHR42744:SF1">
    <property type="entry name" value="BINDING-PROTEIN-DEPENDENT TRANSPORT SYSTEMS INNER MEMBRANE COMPONENT"/>
    <property type="match status" value="1"/>
</dbReference>
<dbReference type="EMBL" id="BMGT01000003">
    <property type="protein sequence ID" value="GGG85337.1"/>
    <property type="molecule type" value="Genomic_DNA"/>
</dbReference>
<dbReference type="CDD" id="cd06261">
    <property type="entry name" value="TM_PBP2"/>
    <property type="match status" value="2"/>
</dbReference>
<keyword evidence="8" id="KW-1185">Reference proteome</keyword>
<dbReference type="PANTHER" id="PTHR42744">
    <property type="entry name" value="BINDING-PROTEIN-DEPENDENT TRANSPORT SYSTEMS INNER MEMBRANE COMPONENT"/>
    <property type="match status" value="1"/>
</dbReference>
<dbReference type="SUPFAM" id="SSF161098">
    <property type="entry name" value="MetI-like"/>
    <property type="match status" value="2"/>
</dbReference>
<protein>
    <submittedName>
        <fullName evidence="7">ABC transporter permease</fullName>
    </submittedName>
</protein>
<dbReference type="GO" id="GO:0055085">
    <property type="term" value="P:transmembrane transport"/>
    <property type="evidence" value="ECO:0007669"/>
    <property type="project" value="InterPro"/>
</dbReference>
<evidence type="ECO:0000256" key="2">
    <source>
        <dbReference type="ARBA" id="ARBA00022692"/>
    </source>
</evidence>
<keyword evidence="4 5" id="KW-0472">Membrane</keyword>
<feature type="transmembrane region" description="Helical" evidence="5">
    <location>
        <begin position="455"/>
        <end position="482"/>
    </location>
</feature>
<feature type="domain" description="ABC transmembrane type-1" evidence="6">
    <location>
        <begin position="390"/>
        <end position="580"/>
    </location>
</feature>
<feature type="transmembrane region" description="Helical" evidence="5">
    <location>
        <begin position="29"/>
        <end position="54"/>
    </location>
</feature>
<feature type="domain" description="ABC transmembrane type-1" evidence="6">
    <location>
        <begin position="74"/>
        <end position="273"/>
    </location>
</feature>
<gene>
    <name evidence="7" type="ORF">GCM10011585_31520</name>
</gene>
<dbReference type="InterPro" id="IPR000515">
    <property type="entry name" value="MetI-like"/>
</dbReference>
<dbReference type="RefSeq" id="WP_188555111.1">
    <property type="nucleotide sequence ID" value="NZ_BMGT01000003.1"/>
</dbReference>
<feature type="transmembrane region" description="Helical" evidence="5">
    <location>
        <begin position="503"/>
        <end position="525"/>
    </location>
</feature>
<evidence type="ECO:0000313" key="8">
    <source>
        <dbReference type="Proteomes" id="UP000647241"/>
    </source>
</evidence>
<proteinExistence type="inferred from homology"/>
<feature type="transmembrane region" description="Helical" evidence="5">
    <location>
        <begin position="74"/>
        <end position="98"/>
    </location>
</feature>
<sequence>MINLPDSFSSNRSREIFARSQVLKRSWPFVLDLGVAGLGLACFYGVMQIAKYWFGHPEPEIVISLSPRALPQYAFYSVVRIGLAYLLSLVFAVGYGYVAAYSKRLEAFMIAGLDILQSIPVLSFLPGVMLAMVALFPTRQLGLEMGAIVLIFTGQVWNMAFSFYSSIKSIPRELSEASKIYKFSRWQRFIQLELPYSTIGLVWNSMVSVAGGWFFLMACEMFVLGKHDFRLPGLGSYLQTAAGAGNDRAIAWGLFTMIAIIVATDQLIWRPVIAWSDKFKFEQVETTARVSSPLLHLFQHSRAIRNLKRHTVVPLTEGVYRHLANVRRERLARMVANDNSVTSARGKVASWLRILLLTLAVAAILYAAWQAVGLLRQVHQGQFGEILKGALATFLRVNLSLFLAAAWTIPAGVAIGFNPRLARIAQPLVQVVASIPAPALFPVILLALIKIGGGLGIGSVVLMMLGTQWYVLFNVIAGAMAIPSDLREVSTLFRFTTLQRWRTVILPGIFPYLITGMVTASGGAWNASIIAEYFSLNNHTYQTVGLGAVISAATDSGQFHILLLATIVMALMVVTINRLVWRPLYRLAETRYKLEG</sequence>
<evidence type="ECO:0000256" key="1">
    <source>
        <dbReference type="ARBA" id="ARBA00004651"/>
    </source>
</evidence>
<feature type="transmembrane region" description="Helical" evidence="5">
    <location>
        <begin position="354"/>
        <end position="375"/>
    </location>
</feature>
<accession>A0A917M8Z6</accession>